<proteinExistence type="predicted"/>
<reference evidence="1 2" key="1">
    <citation type="journal article" date="2006" name="Science">
        <title>Phytophthora genome sequences uncover evolutionary origins and mechanisms of pathogenesis.</title>
        <authorList>
            <person name="Tyler B.M."/>
            <person name="Tripathy S."/>
            <person name="Zhang X."/>
            <person name="Dehal P."/>
            <person name="Jiang R.H."/>
            <person name="Aerts A."/>
            <person name="Arredondo F.D."/>
            <person name="Baxter L."/>
            <person name="Bensasson D."/>
            <person name="Beynon J.L."/>
            <person name="Chapman J."/>
            <person name="Damasceno C.M."/>
            <person name="Dorrance A.E."/>
            <person name="Dou D."/>
            <person name="Dickerman A.W."/>
            <person name="Dubchak I.L."/>
            <person name="Garbelotto M."/>
            <person name="Gijzen M."/>
            <person name="Gordon S.G."/>
            <person name="Govers F."/>
            <person name="Grunwald N.J."/>
            <person name="Huang W."/>
            <person name="Ivors K.L."/>
            <person name="Jones R.W."/>
            <person name="Kamoun S."/>
            <person name="Krampis K."/>
            <person name="Lamour K.H."/>
            <person name="Lee M.K."/>
            <person name="McDonald W.H."/>
            <person name="Medina M."/>
            <person name="Meijer H.J."/>
            <person name="Nordberg E.K."/>
            <person name="Maclean D.J."/>
            <person name="Ospina-Giraldo M.D."/>
            <person name="Morris P.F."/>
            <person name="Phuntumart V."/>
            <person name="Putnam N.H."/>
            <person name="Rash S."/>
            <person name="Rose J.K."/>
            <person name="Sakihama Y."/>
            <person name="Salamov A.A."/>
            <person name="Savidor A."/>
            <person name="Scheuring C.F."/>
            <person name="Smith B.M."/>
            <person name="Sobral B.W."/>
            <person name="Terry A."/>
            <person name="Torto-Alalibo T.A."/>
            <person name="Win J."/>
            <person name="Xu Z."/>
            <person name="Zhang H."/>
            <person name="Grigoriev I.V."/>
            <person name="Rokhsar D.S."/>
            <person name="Boore J.L."/>
        </authorList>
    </citation>
    <scope>NUCLEOTIDE SEQUENCE [LARGE SCALE GENOMIC DNA]</scope>
    <source>
        <strain evidence="1 2">P6497</strain>
    </source>
</reference>
<name>G4YUU8_PHYSP</name>
<evidence type="ECO:0000313" key="1">
    <source>
        <dbReference type="EMBL" id="EGZ26023.1"/>
    </source>
</evidence>
<dbReference type="AlphaFoldDB" id="G4YUU8"/>
<keyword evidence="2" id="KW-1185">Reference proteome</keyword>
<protein>
    <submittedName>
        <fullName evidence="1">Uncharacterized protein</fullName>
    </submittedName>
</protein>
<accession>G4YUU8</accession>
<dbReference type="GeneID" id="20637967"/>
<dbReference type="RefSeq" id="XP_009521311.1">
    <property type="nucleotide sequence ID" value="XM_009523016.1"/>
</dbReference>
<dbReference type="Proteomes" id="UP000002640">
    <property type="component" value="Unassembled WGS sequence"/>
</dbReference>
<gene>
    <name evidence="1" type="ORF">PHYSODRAFT_249811</name>
</gene>
<organism evidence="1 2">
    <name type="scientific">Phytophthora sojae (strain P6497)</name>
    <name type="common">Soybean stem and root rot agent</name>
    <name type="synonym">Phytophthora megasperma f. sp. glycines</name>
    <dbReference type="NCBI Taxonomy" id="1094619"/>
    <lineage>
        <taxon>Eukaryota</taxon>
        <taxon>Sar</taxon>
        <taxon>Stramenopiles</taxon>
        <taxon>Oomycota</taxon>
        <taxon>Peronosporomycetes</taxon>
        <taxon>Peronosporales</taxon>
        <taxon>Peronosporaceae</taxon>
        <taxon>Phytophthora</taxon>
    </lineage>
</organism>
<dbReference type="EMBL" id="JH159152">
    <property type="protein sequence ID" value="EGZ26023.1"/>
    <property type="molecule type" value="Genomic_DNA"/>
</dbReference>
<evidence type="ECO:0000313" key="2">
    <source>
        <dbReference type="Proteomes" id="UP000002640"/>
    </source>
</evidence>
<dbReference type="KEGG" id="psoj:PHYSODRAFT_249811"/>
<sequence>MGKSHGATTAAATSPCKTQRKRGFSCKLGTIVVLQFLTEAAFGIMNPILSIVMTEVRKMCHSYHISPGSIGLDCQLTAEPTHSTRRALKGQDKRLGCRGCVFNVFLAPMLGQASDVYGRKVPVFGAKPARKGCIVGS</sequence>
<dbReference type="InParanoid" id="G4YUU8"/>